<dbReference type="PANTHER" id="PTHR43283">
    <property type="entry name" value="BETA-LACTAMASE-RELATED"/>
    <property type="match status" value="1"/>
</dbReference>
<dbReference type="AlphaFoldDB" id="A0A382BMY1"/>
<organism evidence="2">
    <name type="scientific">marine metagenome</name>
    <dbReference type="NCBI Taxonomy" id="408172"/>
    <lineage>
        <taxon>unclassified sequences</taxon>
        <taxon>metagenomes</taxon>
        <taxon>ecological metagenomes</taxon>
    </lineage>
</organism>
<gene>
    <name evidence="2" type="ORF">METZ01_LOCUS168034</name>
</gene>
<dbReference type="PANTHER" id="PTHR43283:SF7">
    <property type="entry name" value="BETA-LACTAMASE-RELATED DOMAIN-CONTAINING PROTEIN"/>
    <property type="match status" value="1"/>
</dbReference>
<dbReference type="GO" id="GO:0000272">
    <property type="term" value="P:polysaccharide catabolic process"/>
    <property type="evidence" value="ECO:0007669"/>
    <property type="project" value="InterPro"/>
</dbReference>
<dbReference type="SUPFAM" id="SSF63446">
    <property type="entry name" value="Type I dockerin domain"/>
    <property type="match status" value="1"/>
</dbReference>
<feature type="domain" description="Beta-lactamase-related" evidence="1">
    <location>
        <begin position="131"/>
        <end position="383"/>
    </location>
</feature>
<evidence type="ECO:0000313" key="2">
    <source>
        <dbReference type="EMBL" id="SVB15180.1"/>
    </source>
</evidence>
<accession>A0A382BMY1</accession>
<dbReference type="Gene3D" id="3.40.710.10">
    <property type="entry name" value="DD-peptidase/beta-lactamase superfamily"/>
    <property type="match status" value="1"/>
</dbReference>
<evidence type="ECO:0000259" key="1">
    <source>
        <dbReference type="Pfam" id="PF00144"/>
    </source>
</evidence>
<protein>
    <recommendedName>
        <fullName evidence="1">Beta-lactamase-related domain-containing protein</fullName>
    </recommendedName>
</protein>
<dbReference type="InterPro" id="IPR036439">
    <property type="entry name" value="Dockerin_dom_sf"/>
</dbReference>
<dbReference type="InterPro" id="IPR050789">
    <property type="entry name" value="Diverse_Enzym_Activities"/>
</dbReference>
<dbReference type="InterPro" id="IPR001466">
    <property type="entry name" value="Beta-lactam-related"/>
</dbReference>
<name>A0A382BMY1_9ZZZZ</name>
<proteinExistence type="predicted"/>
<dbReference type="Pfam" id="PF00144">
    <property type="entry name" value="Beta-lactamase"/>
    <property type="match status" value="1"/>
</dbReference>
<dbReference type="Gene3D" id="1.10.1330.10">
    <property type="entry name" value="Dockerin domain"/>
    <property type="match status" value="1"/>
</dbReference>
<reference evidence="2" key="1">
    <citation type="submission" date="2018-05" db="EMBL/GenBank/DDBJ databases">
        <authorList>
            <person name="Lanie J.A."/>
            <person name="Ng W.-L."/>
            <person name="Kazmierczak K.M."/>
            <person name="Andrzejewski T.M."/>
            <person name="Davidsen T.M."/>
            <person name="Wayne K.J."/>
            <person name="Tettelin H."/>
            <person name="Glass J.I."/>
            <person name="Rusch D."/>
            <person name="Podicherti R."/>
            <person name="Tsui H.-C.T."/>
            <person name="Winkler M.E."/>
        </authorList>
    </citation>
    <scope>NUCLEOTIDE SEQUENCE</scope>
</reference>
<dbReference type="InterPro" id="IPR012338">
    <property type="entry name" value="Beta-lactam/transpept-like"/>
</dbReference>
<dbReference type="SUPFAM" id="SSF56601">
    <property type="entry name" value="beta-lactamase/transpeptidase-like"/>
    <property type="match status" value="1"/>
</dbReference>
<dbReference type="EMBL" id="UINC01030571">
    <property type="protein sequence ID" value="SVB15180.1"/>
    <property type="molecule type" value="Genomic_DNA"/>
</dbReference>
<sequence>MGFMKKIQLILLFVSFIIHVCYSQCPGDVNLDYRVDGEDILAVVDHVLTTDSIQDDSFINGDLDGSTVIDLFDLTALTDISLATANEWCEFQPIDLSSEWEIQQNLSYYDSGALQSIVSESIPSLGYIRGFIVIHRGKIVSEEYYYDSSMNQEFNIWSVTKSFISTLVGQAIDQGYITNQFVTLDSIFYENDYTTQVSLDHVLSMTSGWPDSWYYMYTNNIINVLLDTGLLYEPGTQFFYNNAANHINSYVIQETTGMTPKTFAMEHLFPKLGLGNPYWDTDADDVNNGSYDLFLTLRKMVKLGQLYLQDGFAGDEQILSSEWINEATSSQAQPGWGDGYGYLWWLPGEGYLAIGLGGQFIAVIPQLDLVVGTHSSSSSSNNYFNTLLSIIYSQVVPLFDLSDVREGRDLDFKSLPIHLH</sequence>
<dbReference type="CDD" id="cd14256">
    <property type="entry name" value="Dockerin_I"/>
    <property type="match status" value="1"/>
</dbReference>